<proteinExistence type="predicted"/>
<dbReference type="PANTHER" id="PTHR36834:SF1">
    <property type="entry name" value="INTEGRAL MEMBRANE PROTEIN"/>
    <property type="match status" value="1"/>
</dbReference>
<feature type="domain" description="VanZ-like" evidence="2">
    <location>
        <begin position="44"/>
        <end position="172"/>
    </location>
</feature>
<reference evidence="3" key="1">
    <citation type="submission" date="2023-10" db="EMBL/GenBank/DDBJ databases">
        <title>Screening of Alkalihalophilus pseudofirmusBZ-TG-HK211 and Its Alleviation of Salt Stress on Rapeseed Growth.</title>
        <authorList>
            <person name="Zhao B."/>
            <person name="Guo T."/>
        </authorList>
    </citation>
    <scope>NUCLEOTIDE SEQUENCE</scope>
    <source>
        <strain evidence="3">BZ-TG-HK211</strain>
    </source>
</reference>
<gene>
    <name evidence="3" type="ORF">RYX45_05540</name>
</gene>
<feature type="transmembrane region" description="Helical" evidence="1">
    <location>
        <begin position="121"/>
        <end position="143"/>
    </location>
</feature>
<sequence>MIDLLMFKFVGIPLFILFIIGENIFYWKSKNKPKWTFRLLIYSFSIYLLYVINYTIFPIPIGPDSKFMAEIMELENNFIPFKTIFLQQGLLSFSTLGNLILLLPLGIYLPLILKKNSTYRTLLYGFCISLGIELTQLVLSLVLGVTYRTFNIDDIILNTLGVAVGYLVYLIIRPLFTPIILNEKNESTMIK</sequence>
<organism evidence="3 4">
    <name type="scientific">Alkalihalophilus pseudofirmus</name>
    <name type="common">Bacillus pseudofirmus</name>
    <dbReference type="NCBI Taxonomy" id="79885"/>
    <lineage>
        <taxon>Bacteria</taxon>
        <taxon>Bacillati</taxon>
        <taxon>Bacillota</taxon>
        <taxon>Bacilli</taxon>
        <taxon>Bacillales</taxon>
        <taxon>Bacillaceae</taxon>
        <taxon>Alkalihalophilus</taxon>
    </lineage>
</organism>
<dbReference type="PANTHER" id="PTHR36834">
    <property type="entry name" value="MEMBRANE PROTEIN-RELATED"/>
    <property type="match status" value="1"/>
</dbReference>
<comment type="caution">
    <text evidence="3">The sequence shown here is derived from an EMBL/GenBank/DDBJ whole genome shotgun (WGS) entry which is preliminary data.</text>
</comment>
<dbReference type="AlphaFoldDB" id="A0AAJ2KVH9"/>
<feature type="transmembrane region" description="Helical" evidence="1">
    <location>
        <begin position="6"/>
        <end position="27"/>
    </location>
</feature>
<dbReference type="InterPro" id="IPR006976">
    <property type="entry name" value="VanZ-like"/>
</dbReference>
<feature type="transmembrane region" description="Helical" evidence="1">
    <location>
        <begin position="155"/>
        <end position="181"/>
    </location>
</feature>
<keyword evidence="1" id="KW-0472">Membrane</keyword>
<keyword evidence="1" id="KW-1133">Transmembrane helix</keyword>
<dbReference type="EMBL" id="JAWJAY010000001">
    <property type="protein sequence ID" value="MDV2884633.1"/>
    <property type="molecule type" value="Genomic_DNA"/>
</dbReference>
<name>A0AAJ2KVH9_ALKPS</name>
<evidence type="ECO:0000259" key="2">
    <source>
        <dbReference type="Pfam" id="PF04892"/>
    </source>
</evidence>
<evidence type="ECO:0000313" key="3">
    <source>
        <dbReference type="EMBL" id="MDV2884633.1"/>
    </source>
</evidence>
<evidence type="ECO:0000313" key="4">
    <source>
        <dbReference type="Proteomes" id="UP001285636"/>
    </source>
</evidence>
<dbReference type="Pfam" id="PF04892">
    <property type="entry name" value="VanZ"/>
    <property type="match status" value="1"/>
</dbReference>
<feature type="transmembrane region" description="Helical" evidence="1">
    <location>
        <begin position="90"/>
        <end position="109"/>
    </location>
</feature>
<protein>
    <submittedName>
        <fullName evidence="3">VanZ family protein</fullName>
    </submittedName>
</protein>
<dbReference type="InterPro" id="IPR053150">
    <property type="entry name" value="Teicoplanin_resist-assoc"/>
</dbReference>
<dbReference type="RefSeq" id="WP_323466093.1">
    <property type="nucleotide sequence ID" value="NZ_CP144224.1"/>
</dbReference>
<keyword evidence="1" id="KW-0812">Transmembrane</keyword>
<evidence type="ECO:0000256" key="1">
    <source>
        <dbReference type="SAM" id="Phobius"/>
    </source>
</evidence>
<dbReference type="Proteomes" id="UP001285636">
    <property type="component" value="Unassembled WGS sequence"/>
</dbReference>
<feature type="transmembrane region" description="Helical" evidence="1">
    <location>
        <begin position="39"/>
        <end position="57"/>
    </location>
</feature>
<accession>A0AAJ2KVH9</accession>